<dbReference type="OrthoDB" id="3943735at2759"/>
<proteinExistence type="predicted"/>
<evidence type="ECO:0000256" key="1">
    <source>
        <dbReference type="SAM" id="MobiDB-lite"/>
    </source>
</evidence>
<dbReference type="EMBL" id="CP042187">
    <property type="protein sequence ID" value="QDS69503.1"/>
    <property type="molecule type" value="Genomic_DNA"/>
</dbReference>
<organism evidence="3 4">
    <name type="scientific">Venturia effusa</name>
    <dbReference type="NCBI Taxonomy" id="50376"/>
    <lineage>
        <taxon>Eukaryota</taxon>
        <taxon>Fungi</taxon>
        <taxon>Dikarya</taxon>
        <taxon>Ascomycota</taxon>
        <taxon>Pezizomycotina</taxon>
        <taxon>Dothideomycetes</taxon>
        <taxon>Pleosporomycetidae</taxon>
        <taxon>Venturiales</taxon>
        <taxon>Venturiaceae</taxon>
        <taxon>Venturia</taxon>
    </lineage>
</organism>
<evidence type="ECO:0000313" key="3">
    <source>
        <dbReference type="EMBL" id="QDS69503.1"/>
    </source>
</evidence>
<gene>
    <name evidence="3" type="ORF">FKW77_006949</name>
</gene>
<keyword evidence="4" id="KW-1185">Reference proteome</keyword>
<evidence type="ECO:0008006" key="5">
    <source>
        <dbReference type="Google" id="ProtNLM"/>
    </source>
</evidence>
<accession>A0A517L1I7</accession>
<sequence>MQYSAILLASLAALASASPAVDPLTVTSLSPAQATAYASANADYLMSLTADPAFTSLIMNLASDSSVLAAFTSAAGALSGVQPGQSDGLAVASSVINQLPSDAASFYNSVMSKEIGIASSVVNNVATSGASSGSSSSSGTARVTAASVSGTSSRTGSATAVPNSAATGTSSTAAAPTNAVVKAAGVAIGIFGAAVAML</sequence>
<evidence type="ECO:0000313" key="4">
    <source>
        <dbReference type="Proteomes" id="UP000316270"/>
    </source>
</evidence>
<name>A0A517L1I7_9PEZI</name>
<keyword evidence="2" id="KW-0732">Signal</keyword>
<feature type="signal peptide" evidence="2">
    <location>
        <begin position="1"/>
        <end position="17"/>
    </location>
</feature>
<feature type="region of interest" description="Disordered" evidence="1">
    <location>
        <begin position="146"/>
        <end position="172"/>
    </location>
</feature>
<protein>
    <recommendedName>
        <fullName evidence="5">FAS1 domain-containing protein</fullName>
    </recommendedName>
</protein>
<feature type="chain" id="PRO_5022095697" description="FAS1 domain-containing protein" evidence="2">
    <location>
        <begin position="18"/>
        <end position="198"/>
    </location>
</feature>
<reference evidence="3 4" key="1">
    <citation type="submission" date="2019-07" db="EMBL/GenBank/DDBJ databases">
        <title>Finished genome of Venturia effusa.</title>
        <authorList>
            <person name="Young C.A."/>
            <person name="Cox M.P."/>
            <person name="Ganley A.R.D."/>
            <person name="David W.J."/>
        </authorList>
    </citation>
    <scope>NUCLEOTIDE SEQUENCE [LARGE SCALE GENOMIC DNA]</scope>
    <source>
        <strain evidence="4">albino</strain>
    </source>
</reference>
<dbReference type="AlphaFoldDB" id="A0A517L1I7"/>
<dbReference type="Proteomes" id="UP000316270">
    <property type="component" value="Chromosome 3"/>
</dbReference>
<evidence type="ECO:0000256" key="2">
    <source>
        <dbReference type="SAM" id="SignalP"/>
    </source>
</evidence>